<dbReference type="AlphaFoldDB" id="X1A7U3"/>
<name>X1A7U3_9ZZZZ</name>
<comment type="caution">
    <text evidence="1">The sequence shown here is derived from an EMBL/GenBank/DDBJ whole genome shotgun (WGS) entry which is preliminary data.</text>
</comment>
<reference evidence="1" key="1">
    <citation type="journal article" date="2014" name="Front. Microbiol.">
        <title>High frequency of phylogenetically diverse reductive dehalogenase-homologous genes in deep subseafloor sedimentary metagenomes.</title>
        <authorList>
            <person name="Kawai M."/>
            <person name="Futagami T."/>
            <person name="Toyoda A."/>
            <person name="Takaki Y."/>
            <person name="Nishi S."/>
            <person name="Hori S."/>
            <person name="Arai W."/>
            <person name="Tsubouchi T."/>
            <person name="Morono Y."/>
            <person name="Uchiyama I."/>
            <person name="Ito T."/>
            <person name="Fujiyama A."/>
            <person name="Inagaki F."/>
            <person name="Takami H."/>
        </authorList>
    </citation>
    <scope>NUCLEOTIDE SEQUENCE</scope>
    <source>
        <strain evidence="1">Expedition CK06-06</strain>
    </source>
</reference>
<proteinExistence type="predicted"/>
<organism evidence="1">
    <name type="scientific">marine sediment metagenome</name>
    <dbReference type="NCBI Taxonomy" id="412755"/>
    <lineage>
        <taxon>unclassified sequences</taxon>
        <taxon>metagenomes</taxon>
        <taxon>ecological metagenomes</taxon>
    </lineage>
</organism>
<accession>X1A7U3</accession>
<dbReference type="EMBL" id="BART01012175">
    <property type="protein sequence ID" value="GAG77779.1"/>
    <property type="molecule type" value="Genomic_DNA"/>
</dbReference>
<evidence type="ECO:0000313" key="1">
    <source>
        <dbReference type="EMBL" id="GAG77779.1"/>
    </source>
</evidence>
<sequence length="41" mass="4696">MFYFVNYYVLNIRVIIVQKCGTIVIIVCEEETIGIETLPTG</sequence>
<protein>
    <submittedName>
        <fullName evidence="1">Uncharacterized protein</fullName>
    </submittedName>
</protein>
<gene>
    <name evidence="1" type="ORF">S01H4_25551</name>
</gene>